<evidence type="ECO:0000313" key="1">
    <source>
        <dbReference type="EMBL" id="SBT36089.1"/>
    </source>
</evidence>
<proteinExistence type="predicted"/>
<organism evidence="2 3">
    <name type="scientific">Plasmodium ovale wallikeri</name>
    <dbReference type="NCBI Taxonomy" id="864142"/>
    <lineage>
        <taxon>Eukaryota</taxon>
        <taxon>Sar</taxon>
        <taxon>Alveolata</taxon>
        <taxon>Apicomplexa</taxon>
        <taxon>Aconoidasida</taxon>
        <taxon>Haemosporida</taxon>
        <taxon>Plasmodiidae</taxon>
        <taxon>Plasmodium</taxon>
        <taxon>Plasmodium (Plasmodium)</taxon>
    </lineage>
</organism>
<dbReference type="Proteomes" id="UP000078550">
    <property type="component" value="Unassembled WGS sequence"/>
</dbReference>
<reference evidence="2" key="1">
    <citation type="submission" date="2016-05" db="EMBL/GenBank/DDBJ databases">
        <authorList>
            <person name="Lavstsen T."/>
            <person name="Jespersen J.S."/>
        </authorList>
    </citation>
    <scope>NUCLEOTIDE SEQUENCE [LARGE SCALE GENOMIC DNA]</scope>
</reference>
<sequence length="133" mass="15064">MLKEDAFYDVKAVGGGKKRYIERKGMLSCGHIPHKTSTDKELHYSQYQNEYNIIMHCVRIVFHLGLAYMHMHVKLVGCTYVHILLSVPSTFEGPYVCTASTKLLLCENLPLLCYVKAPKEGVRSLCKCAYTCA</sequence>
<dbReference type="EMBL" id="FLRD01000088">
    <property type="protein sequence ID" value="SBT36089.1"/>
    <property type="molecule type" value="Genomic_DNA"/>
</dbReference>
<accession>A0A1A8YYB3</accession>
<evidence type="ECO:0000313" key="3">
    <source>
        <dbReference type="Proteomes" id="UP000078550"/>
    </source>
</evidence>
<name>A0A1A8YYB3_PLAOA</name>
<reference evidence="3 4" key="2">
    <citation type="submission" date="2016-05" db="EMBL/GenBank/DDBJ databases">
        <authorList>
            <person name="Naeem Raeece"/>
        </authorList>
    </citation>
    <scope>NUCLEOTIDE SEQUENCE [LARGE SCALE GENOMIC DNA]</scope>
</reference>
<dbReference type="AlphaFoldDB" id="A0A1A8YYB3"/>
<evidence type="ECO:0000313" key="2">
    <source>
        <dbReference type="EMBL" id="SBT36453.1"/>
    </source>
</evidence>
<dbReference type="Proteomes" id="UP000078555">
    <property type="component" value="Unassembled WGS sequence"/>
</dbReference>
<keyword evidence="4" id="KW-1185">Reference proteome</keyword>
<protein>
    <submittedName>
        <fullName evidence="2">Uncharacterized protein</fullName>
    </submittedName>
</protein>
<dbReference type="EMBL" id="FLRE01000117">
    <property type="protein sequence ID" value="SBT36453.1"/>
    <property type="molecule type" value="Genomic_DNA"/>
</dbReference>
<gene>
    <name evidence="1" type="ORF">POVWA1_030730</name>
    <name evidence="2" type="ORF">POVWA2_030320</name>
</gene>
<evidence type="ECO:0000313" key="4">
    <source>
        <dbReference type="Proteomes" id="UP000078555"/>
    </source>
</evidence>